<dbReference type="Proteomes" id="UP001596044">
    <property type="component" value="Unassembled WGS sequence"/>
</dbReference>
<gene>
    <name evidence="2" type="ORF">ACFPOG_27745</name>
</gene>
<name>A0ABW0KGV9_9BACL</name>
<keyword evidence="3" id="KW-1185">Reference proteome</keyword>
<protein>
    <recommendedName>
        <fullName evidence="4">DUF4190 domain-containing protein</fullName>
    </recommendedName>
</protein>
<sequence length="91" mass="10026">MYQSPNRSALPLLSVIFGLIAVLLNALFFGIPLGFLFGLAALVCGIVSYLRYGKKYGLALSLISFLLIVLWVLSIAVPLWVDPTLQIKWKS</sequence>
<evidence type="ECO:0000256" key="1">
    <source>
        <dbReference type="SAM" id="Phobius"/>
    </source>
</evidence>
<keyword evidence="1" id="KW-0472">Membrane</keyword>
<reference evidence="3" key="1">
    <citation type="journal article" date="2019" name="Int. J. Syst. Evol. Microbiol.">
        <title>The Global Catalogue of Microorganisms (GCM) 10K type strain sequencing project: providing services to taxonomists for standard genome sequencing and annotation.</title>
        <authorList>
            <consortium name="The Broad Institute Genomics Platform"/>
            <consortium name="The Broad Institute Genome Sequencing Center for Infectious Disease"/>
            <person name="Wu L."/>
            <person name="Ma J."/>
        </authorList>
    </citation>
    <scope>NUCLEOTIDE SEQUENCE [LARGE SCALE GENOMIC DNA]</scope>
    <source>
        <strain evidence="3">KACC 11904</strain>
    </source>
</reference>
<organism evidence="2 3">
    <name type="scientific">Paenibacillus aestuarii</name>
    <dbReference type="NCBI Taxonomy" id="516965"/>
    <lineage>
        <taxon>Bacteria</taxon>
        <taxon>Bacillati</taxon>
        <taxon>Bacillota</taxon>
        <taxon>Bacilli</taxon>
        <taxon>Bacillales</taxon>
        <taxon>Paenibacillaceae</taxon>
        <taxon>Paenibacillus</taxon>
    </lineage>
</organism>
<comment type="caution">
    <text evidence="2">The sequence shown here is derived from an EMBL/GenBank/DDBJ whole genome shotgun (WGS) entry which is preliminary data.</text>
</comment>
<dbReference type="RefSeq" id="WP_270880981.1">
    <property type="nucleotide sequence ID" value="NZ_JAQFVF010000044.1"/>
</dbReference>
<feature type="transmembrane region" description="Helical" evidence="1">
    <location>
        <begin position="35"/>
        <end position="52"/>
    </location>
</feature>
<evidence type="ECO:0000313" key="3">
    <source>
        <dbReference type="Proteomes" id="UP001596044"/>
    </source>
</evidence>
<feature type="transmembrane region" description="Helical" evidence="1">
    <location>
        <begin position="12"/>
        <end position="29"/>
    </location>
</feature>
<dbReference type="EMBL" id="JBHSMJ010000040">
    <property type="protein sequence ID" value="MFC5452003.1"/>
    <property type="molecule type" value="Genomic_DNA"/>
</dbReference>
<proteinExistence type="predicted"/>
<evidence type="ECO:0008006" key="4">
    <source>
        <dbReference type="Google" id="ProtNLM"/>
    </source>
</evidence>
<keyword evidence="1" id="KW-0812">Transmembrane</keyword>
<keyword evidence="1" id="KW-1133">Transmembrane helix</keyword>
<accession>A0ABW0KGV9</accession>
<feature type="transmembrane region" description="Helical" evidence="1">
    <location>
        <begin position="59"/>
        <end position="81"/>
    </location>
</feature>
<evidence type="ECO:0000313" key="2">
    <source>
        <dbReference type="EMBL" id="MFC5452003.1"/>
    </source>
</evidence>